<proteinExistence type="predicted"/>
<dbReference type="RefSeq" id="WP_379995997.1">
    <property type="nucleotide sequence ID" value="NZ_JBHSGN010000067.1"/>
</dbReference>
<keyword evidence="3" id="KW-1185">Reference proteome</keyword>
<keyword evidence="1" id="KW-0472">Membrane</keyword>
<organism evidence="2 3">
    <name type="scientific">Dysgonomonas termitidis</name>
    <dbReference type="NCBI Taxonomy" id="1516126"/>
    <lineage>
        <taxon>Bacteria</taxon>
        <taxon>Pseudomonadati</taxon>
        <taxon>Bacteroidota</taxon>
        <taxon>Bacteroidia</taxon>
        <taxon>Bacteroidales</taxon>
        <taxon>Dysgonomonadaceae</taxon>
        <taxon>Dysgonomonas</taxon>
    </lineage>
</organism>
<feature type="transmembrane region" description="Helical" evidence="1">
    <location>
        <begin position="6"/>
        <end position="24"/>
    </location>
</feature>
<evidence type="ECO:0000256" key="1">
    <source>
        <dbReference type="SAM" id="Phobius"/>
    </source>
</evidence>
<dbReference type="Proteomes" id="UP001596023">
    <property type="component" value="Unassembled WGS sequence"/>
</dbReference>
<dbReference type="EMBL" id="JBHSGN010000067">
    <property type="protein sequence ID" value="MFC4674074.1"/>
    <property type="molecule type" value="Genomic_DNA"/>
</dbReference>
<accession>A0ABV9KW27</accession>
<comment type="caution">
    <text evidence="2">The sequence shown here is derived from an EMBL/GenBank/DDBJ whole genome shotgun (WGS) entry which is preliminary data.</text>
</comment>
<evidence type="ECO:0000313" key="2">
    <source>
        <dbReference type="EMBL" id="MFC4674074.1"/>
    </source>
</evidence>
<gene>
    <name evidence="2" type="ORF">ACFO6W_10235</name>
</gene>
<name>A0ABV9KW27_9BACT</name>
<reference evidence="3" key="1">
    <citation type="journal article" date="2019" name="Int. J. Syst. Evol. Microbiol.">
        <title>The Global Catalogue of Microorganisms (GCM) 10K type strain sequencing project: providing services to taxonomists for standard genome sequencing and annotation.</title>
        <authorList>
            <consortium name="The Broad Institute Genomics Platform"/>
            <consortium name="The Broad Institute Genome Sequencing Center for Infectious Disease"/>
            <person name="Wu L."/>
            <person name="Ma J."/>
        </authorList>
    </citation>
    <scope>NUCLEOTIDE SEQUENCE [LARGE SCALE GENOMIC DNA]</scope>
    <source>
        <strain evidence="3">CCUG 66188</strain>
    </source>
</reference>
<sequence>MKDRLSPILFTLIILAIVFGAWFAGNRQGWFLRKTSDDFKVCFNRNDTVISIQSKIPGYGITGWSTNRNNDNILHIDINVSRSSRNNMVFKIDTANIQYLELYGKMYPVKELPACQ</sequence>
<protein>
    <submittedName>
        <fullName evidence="2">Uncharacterized protein</fullName>
    </submittedName>
</protein>
<evidence type="ECO:0000313" key="3">
    <source>
        <dbReference type="Proteomes" id="UP001596023"/>
    </source>
</evidence>
<keyword evidence="1" id="KW-1133">Transmembrane helix</keyword>
<keyword evidence="1" id="KW-0812">Transmembrane</keyword>